<protein>
    <recommendedName>
        <fullName evidence="8">L-seryl-tRNA(Sec) selenium transferase</fullName>
        <ecNumber evidence="8">2.9.1.1</ecNumber>
    </recommendedName>
    <alternativeName>
        <fullName evidence="8">Selenocysteine synthase</fullName>
        <shortName evidence="8">Sec synthase</shortName>
    </alternativeName>
    <alternativeName>
        <fullName evidence="8">Selenocysteinyl-tRNA(Sec) synthase</fullName>
    </alternativeName>
</protein>
<dbReference type="AlphaFoldDB" id="A0A7Y0L7H9"/>
<sequence>MSDDGRLRQIPAVQTVIRGIGDIPGVASTWVHTGARQVLAEIRQGVRQGHPVPDLDEIMGRVRARARDLARPHLRSVINATGVMIHTNLGRAPLPMEMMAHLGAIATQYSTLEYRLEQGVRGSRHEHVAGLLAELVGAEAAMVVNNNAAAVLLALSTLAAGKEVVVSRGELVEIGGSFRIPDVMALSGARLVEVGATNKTHDYDYARAINEETALLLKVHQSNFRQIGFVDSVDRATLTALAHSHQLPVMEDLGSGVLLPIRLDGWEEPTVQQVVEAGVDVTTFSGDKLLGGPQAGLVVGRRDIVERMKKHPLARAVRVDKMTLAVLELVLRQYREGRGEQLPLWQMIRMPAEGIKVRAEALRDALGVQAPGLVLDIEPDWSEIGGGSMPGTRVPSWVLTVALPTDRLTAVEEALRRGTVPVVVRVKGGKLVIDLRTVFPEQERPLLNALVEAIQRGHQGSGEGHHEDTGYDQAGAGHGH</sequence>
<dbReference type="InterPro" id="IPR015421">
    <property type="entry name" value="PyrdxlP-dep_Trfase_major"/>
</dbReference>
<keyword evidence="5 8" id="KW-0648">Protein biosynthesis</keyword>
<dbReference type="GO" id="GO:0001514">
    <property type="term" value="P:selenocysteine incorporation"/>
    <property type="evidence" value="ECO:0007669"/>
    <property type="project" value="UniProtKB-UniRule"/>
</dbReference>
<evidence type="ECO:0000256" key="1">
    <source>
        <dbReference type="ARBA" id="ARBA00001933"/>
    </source>
</evidence>
<dbReference type="GO" id="GO:0001717">
    <property type="term" value="P:conversion of seryl-tRNAsec to selenocys-tRNAsec"/>
    <property type="evidence" value="ECO:0007669"/>
    <property type="project" value="UniProtKB-UniRule"/>
</dbReference>
<dbReference type="PANTHER" id="PTHR32328:SF0">
    <property type="entry name" value="L-SERYL-TRNA(SEC) SELENIUM TRANSFERASE"/>
    <property type="match status" value="1"/>
</dbReference>
<keyword evidence="6 8" id="KW-0711">Selenium</keyword>
<dbReference type="Gene3D" id="3.40.640.10">
    <property type="entry name" value="Type I PLP-dependent aspartate aminotransferase-like (Major domain)"/>
    <property type="match status" value="1"/>
</dbReference>
<dbReference type="EMBL" id="JABBVZ010000069">
    <property type="protein sequence ID" value="NMP23850.1"/>
    <property type="molecule type" value="Genomic_DNA"/>
</dbReference>
<dbReference type="SUPFAM" id="SSF53383">
    <property type="entry name" value="PLP-dependent transferases"/>
    <property type="match status" value="1"/>
</dbReference>
<dbReference type="RefSeq" id="WP_169101469.1">
    <property type="nucleotide sequence ID" value="NZ_JABBVZ010000069.1"/>
</dbReference>
<comment type="pathway">
    <text evidence="8">Aminoacyl-tRNA biosynthesis; selenocysteinyl-tRNA(Sec) biosynthesis; selenocysteinyl-tRNA(Sec) from L-seryl-tRNA(Sec) (bacterial route): step 1/1.</text>
</comment>
<dbReference type="NCBIfam" id="TIGR00474">
    <property type="entry name" value="selA"/>
    <property type="match status" value="1"/>
</dbReference>
<evidence type="ECO:0000256" key="6">
    <source>
        <dbReference type="ARBA" id="ARBA00023266"/>
    </source>
</evidence>
<comment type="similarity">
    <text evidence="7 8">Belongs to the SelA family.</text>
</comment>
<dbReference type="InterPro" id="IPR018319">
    <property type="entry name" value="SelA-like"/>
</dbReference>
<dbReference type="EC" id="2.9.1.1" evidence="8"/>
<evidence type="ECO:0000256" key="10">
    <source>
        <dbReference type="SAM" id="MobiDB-lite"/>
    </source>
</evidence>
<comment type="caution">
    <text evidence="11">The sequence shown here is derived from an EMBL/GenBank/DDBJ whole genome shotgun (WGS) entry which is preliminary data.</text>
</comment>
<dbReference type="Proteomes" id="UP000533476">
    <property type="component" value="Unassembled WGS sequence"/>
</dbReference>
<evidence type="ECO:0000256" key="2">
    <source>
        <dbReference type="ARBA" id="ARBA00022490"/>
    </source>
</evidence>
<feature type="region of interest" description="Disordered" evidence="10">
    <location>
        <begin position="458"/>
        <end position="480"/>
    </location>
</feature>
<comment type="subcellular location">
    <subcellularLocation>
        <location evidence="8">Cytoplasm</location>
    </subcellularLocation>
</comment>
<dbReference type="InterPro" id="IPR004534">
    <property type="entry name" value="SelA_trans"/>
</dbReference>
<dbReference type="GO" id="GO:0005737">
    <property type="term" value="C:cytoplasm"/>
    <property type="evidence" value="ECO:0007669"/>
    <property type="project" value="UniProtKB-SubCell"/>
</dbReference>
<proteinExistence type="inferred from homology"/>
<comment type="function">
    <text evidence="8">Converts seryl-tRNA(Sec) to selenocysteinyl-tRNA(Sec) required for selenoprotein biosynthesis.</text>
</comment>
<keyword evidence="3 8" id="KW-0808">Transferase</keyword>
<keyword evidence="12" id="KW-1185">Reference proteome</keyword>
<dbReference type="InterPro" id="IPR015424">
    <property type="entry name" value="PyrdxlP-dep_Trfase"/>
</dbReference>
<dbReference type="Pfam" id="PF03841">
    <property type="entry name" value="SelA"/>
    <property type="match status" value="1"/>
</dbReference>
<organism evidence="11 12">
    <name type="scientific">Sulfobacillus harzensis</name>
    <dbReference type="NCBI Taxonomy" id="2729629"/>
    <lineage>
        <taxon>Bacteria</taxon>
        <taxon>Bacillati</taxon>
        <taxon>Bacillota</taxon>
        <taxon>Clostridia</taxon>
        <taxon>Eubacteriales</taxon>
        <taxon>Clostridiales Family XVII. Incertae Sedis</taxon>
        <taxon>Sulfobacillus</taxon>
    </lineage>
</organism>
<dbReference type="UniPathway" id="UPA00906">
    <property type="reaction ID" value="UER00896"/>
</dbReference>
<evidence type="ECO:0000256" key="4">
    <source>
        <dbReference type="ARBA" id="ARBA00022898"/>
    </source>
</evidence>
<dbReference type="Gene3D" id="3.90.1150.180">
    <property type="match status" value="1"/>
</dbReference>
<dbReference type="GO" id="GO:0004125">
    <property type="term" value="F:L-seryl-tRNA(Sec) selenium transferase activity"/>
    <property type="evidence" value="ECO:0007669"/>
    <property type="project" value="UniProtKB-UniRule"/>
</dbReference>
<evidence type="ECO:0000313" key="11">
    <source>
        <dbReference type="EMBL" id="NMP23850.1"/>
    </source>
</evidence>
<dbReference type="HAMAP" id="MF_00423">
    <property type="entry name" value="SelA"/>
    <property type="match status" value="1"/>
</dbReference>
<keyword evidence="2 8" id="KW-0963">Cytoplasm</keyword>
<evidence type="ECO:0000256" key="3">
    <source>
        <dbReference type="ARBA" id="ARBA00022679"/>
    </source>
</evidence>
<keyword evidence="4 8" id="KW-0663">Pyridoxal phosphate</keyword>
<accession>A0A7Y0L7H9</accession>
<comment type="cofactor">
    <cofactor evidence="1 8 9">
        <name>pyridoxal 5'-phosphate</name>
        <dbReference type="ChEBI" id="CHEBI:597326"/>
    </cofactor>
</comment>
<name>A0A7Y0L7H9_9FIRM</name>
<feature type="modified residue" description="N6-(pyridoxal phosphate)lysine" evidence="8 9">
    <location>
        <position position="288"/>
    </location>
</feature>
<evidence type="ECO:0000256" key="7">
    <source>
        <dbReference type="ARBA" id="ARBA00044507"/>
    </source>
</evidence>
<evidence type="ECO:0000256" key="9">
    <source>
        <dbReference type="PIRSR" id="PIRSR618319-50"/>
    </source>
</evidence>
<reference evidence="11 12" key="1">
    <citation type="submission" date="2020-04" db="EMBL/GenBank/DDBJ databases">
        <authorList>
            <person name="Zhang R."/>
            <person name="Schippers A."/>
        </authorList>
    </citation>
    <scope>NUCLEOTIDE SEQUENCE [LARGE SCALE GENOMIC DNA]</scope>
    <source>
        <strain evidence="11 12">DSM 109850</strain>
    </source>
</reference>
<gene>
    <name evidence="8" type="primary">selA</name>
    <name evidence="11" type="ORF">HIJ39_16060</name>
</gene>
<evidence type="ECO:0000313" key="12">
    <source>
        <dbReference type="Proteomes" id="UP000533476"/>
    </source>
</evidence>
<evidence type="ECO:0000256" key="8">
    <source>
        <dbReference type="HAMAP-Rule" id="MF_00423"/>
    </source>
</evidence>
<evidence type="ECO:0000256" key="5">
    <source>
        <dbReference type="ARBA" id="ARBA00022917"/>
    </source>
</evidence>
<comment type="catalytic activity">
    <reaction evidence="8">
        <text>L-seryl-tRNA(Sec) + selenophosphate + H(+) = L-selenocysteinyl-tRNA(Sec) + phosphate</text>
        <dbReference type="Rhea" id="RHEA:22728"/>
        <dbReference type="Rhea" id="RHEA-COMP:9742"/>
        <dbReference type="Rhea" id="RHEA-COMP:9743"/>
        <dbReference type="ChEBI" id="CHEBI:15378"/>
        <dbReference type="ChEBI" id="CHEBI:16144"/>
        <dbReference type="ChEBI" id="CHEBI:43474"/>
        <dbReference type="ChEBI" id="CHEBI:78533"/>
        <dbReference type="ChEBI" id="CHEBI:78573"/>
        <dbReference type="EC" id="2.9.1.1"/>
    </reaction>
</comment>
<dbReference type="PANTHER" id="PTHR32328">
    <property type="entry name" value="L-SERYL-TRNA(SEC) SELENIUM TRANSFERASE"/>
    <property type="match status" value="1"/>
</dbReference>